<sequence>MPSKLKKAIGAVKDQTSISLAKVTSNNSSNLEVAVLKATTHDVVPIDDRHVHEILRLVSIDKDNAAILARAIGKRIGRTRNWIVAVKSLMLVLRTFQDGDPYFPREVLLAMKRGAKILNLSSFRDDSNSSPWDYTAFVRTFALYLDERLECFLTGKLQRRYTHKNREPFHRRSRSGNEPVRDMKPAMLLDKISYWQRLLDRAVATRPTGAAKTNRLIQISLYAVVQESFDLYKDISDGLALLLDSFFHLQYNSCVNAFQACIKATKQFEELSAFYDLCKSIGVGRTSEYPSVQKISEELIETLREFLKDHTSFPTLTSRPQLMLPAPPSFQRRRDRSSSSCGQSEFSETTGRASEFSCTSLEDLISATELSGTSRSISIDLEAYSITDQVEKVDDEGSTRSLPVSRSFVDLVSLDEPQGGEGEGEGERGESSTLLIDLVSFDVEPEKEKERGGKEVEFDPGSTTGWELVLAETATTSTQPSTNGFGFNPSSSQQQDKYYNPFLDDATELTALATLPAPATGAELGFSANDGFSPGPTFEAAPTFCAGNSSSMALALVNENDPFAPYPIGGGEGGFSGSGNQQNLLLEQQLWLQQQNKIIARHLA</sequence>
<gene>
    <name evidence="1" type="ORF">Vadar_026934</name>
</gene>
<evidence type="ECO:0000313" key="1">
    <source>
        <dbReference type="EMBL" id="KAH7844338.1"/>
    </source>
</evidence>
<keyword evidence="2" id="KW-1185">Reference proteome</keyword>
<dbReference type="Proteomes" id="UP000828048">
    <property type="component" value="Chromosome 1"/>
</dbReference>
<protein>
    <submittedName>
        <fullName evidence="1">Uncharacterized protein</fullName>
    </submittedName>
</protein>
<proteinExistence type="predicted"/>
<evidence type="ECO:0000313" key="2">
    <source>
        <dbReference type="Proteomes" id="UP000828048"/>
    </source>
</evidence>
<comment type="caution">
    <text evidence="1">The sequence shown here is derived from an EMBL/GenBank/DDBJ whole genome shotgun (WGS) entry which is preliminary data.</text>
</comment>
<name>A0ACB7XUP3_9ERIC</name>
<accession>A0ACB7XUP3</accession>
<organism evidence="1 2">
    <name type="scientific">Vaccinium darrowii</name>
    <dbReference type="NCBI Taxonomy" id="229202"/>
    <lineage>
        <taxon>Eukaryota</taxon>
        <taxon>Viridiplantae</taxon>
        <taxon>Streptophyta</taxon>
        <taxon>Embryophyta</taxon>
        <taxon>Tracheophyta</taxon>
        <taxon>Spermatophyta</taxon>
        <taxon>Magnoliopsida</taxon>
        <taxon>eudicotyledons</taxon>
        <taxon>Gunneridae</taxon>
        <taxon>Pentapetalae</taxon>
        <taxon>asterids</taxon>
        <taxon>Ericales</taxon>
        <taxon>Ericaceae</taxon>
        <taxon>Vaccinioideae</taxon>
        <taxon>Vaccinieae</taxon>
        <taxon>Vaccinium</taxon>
    </lineage>
</organism>
<dbReference type="EMBL" id="CM037151">
    <property type="protein sequence ID" value="KAH7844338.1"/>
    <property type="molecule type" value="Genomic_DNA"/>
</dbReference>
<reference evidence="1 2" key="1">
    <citation type="journal article" date="2021" name="Hortic Res">
        <title>High-quality reference genome and annotation aids understanding of berry development for evergreen blueberry (Vaccinium darrowii).</title>
        <authorList>
            <person name="Yu J."/>
            <person name="Hulse-Kemp A.M."/>
            <person name="Babiker E."/>
            <person name="Staton M."/>
        </authorList>
    </citation>
    <scope>NUCLEOTIDE SEQUENCE [LARGE SCALE GENOMIC DNA]</scope>
    <source>
        <strain evidence="2">cv. NJ 8807/NJ 8810</strain>
        <tissue evidence="1">Young leaf</tissue>
    </source>
</reference>